<dbReference type="GO" id="GO:0016192">
    <property type="term" value="P:vesicle-mediated transport"/>
    <property type="evidence" value="ECO:0007669"/>
    <property type="project" value="UniProtKB-KW"/>
</dbReference>
<evidence type="ECO:0000256" key="13">
    <source>
        <dbReference type="ARBA" id="ARBA00023170"/>
    </source>
</evidence>
<dbReference type="PRINTS" id="PR00660">
    <property type="entry name" value="ERLUMENR"/>
</dbReference>
<sequence length="642" mass="71249">MESNDADINAIPGQSGIEETLNSRVYDSSITDEVTSTVSNSVLGFVDGQTSRIEESVINNESDQKKDRDNNVMTCTLSQQVVDTEGSMENLVAKHEYCDIKSIRSSNSCKMLGKYFFYDPPLAEETGVWIPVSVPPMSESEHEEWSRGFSLVGGIFPDEEDMGWSNFLVKDKELTMWDVVLEMLLAARVKVNLFASGNDNSTVSRNQIDQAWKEMAQALIEANFGNVQQILETEPPKWLPDSCASTCMLCNTRFHPIMCTRHHCRFCGGIFCGQCTKGRSLLPVKFRAADTERVCDVCFVRLEAMQPYLMDQVSRASQLPTHDLTDLSTLRSWLNIPWGQSMEHEIYKATNTIQGYSKVGSLRPEKPIPDAILRHAKGLAILTVVKVGMMVTCKIGTGLVIARREDGSWSPPSAISSIGIGWGAQGGGEFADLIIVLRSEEAVKTFSSDIHVSIGAGLSAALGIIGRTAEADVRAGTGGYAACYTYSRTKGAFIGCSVDGCIVTTRTHENARFYGKQSISAQEILLGSLPKPPAAATLYRISLKTQELYVVVFLSRYLNLFTVFISLYNTMMKVVFIASSLAIVYCMRWHRAVKRSYDRDLDTFKYQFLVLGCFLLALGLHDEFTFLEVNHSPRFSCIYAMF</sequence>
<comment type="caution">
    <text evidence="17">The sequence shown here is derived from an EMBL/GenBank/DDBJ whole genome shotgun (WGS) entry which is preliminary data.</text>
</comment>
<evidence type="ECO:0000313" key="17">
    <source>
        <dbReference type="EMBL" id="KAD3337810.1"/>
    </source>
</evidence>
<evidence type="ECO:0000256" key="4">
    <source>
        <dbReference type="ARBA" id="ARBA00022692"/>
    </source>
</evidence>
<evidence type="ECO:0000256" key="2">
    <source>
        <dbReference type="ARBA" id="ARBA00010120"/>
    </source>
</evidence>
<dbReference type="InterPro" id="IPR000306">
    <property type="entry name" value="Znf_FYVE"/>
</dbReference>
<comment type="subcellular location">
    <subcellularLocation>
        <location evidence="1">Endoplasmic reticulum membrane</location>
        <topology evidence="1">Multi-pass membrane protein</topology>
    </subcellularLocation>
</comment>
<keyword evidence="11 15" id="KW-1133">Transmembrane helix</keyword>
<evidence type="ECO:0000256" key="14">
    <source>
        <dbReference type="PROSITE-ProRule" id="PRU00091"/>
    </source>
</evidence>
<organism evidence="17 18">
    <name type="scientific">Mikania micrantha</name>
    <name type="common">bitter vine</name>
    <dbReference type="NCBI Taxonomy" id="192012"/>
    <lineage>
        <taxon>Eukaryota</taxon>
        <taxon>Viridiplantae</taxon>
        <taxon>Streptophyta</taxon>
        <taxon>Embryophyta</taxon>
        <taxon>Tracheophyta</taxon>
        <taxon>Spermatophyta</taxon>
        <taxon>Magnoliopsida</taxon>
        <taxon>eudicotyledons</taxon>
        <taxon>Gunneridae</taxon>
        <taxon>Pentapetalae</taxon>
        <taxon>asterids</taxon>
        <taxon>campanulids</taxon>
        <taxon>Asterales</taxon>
        <taxon>Asteraceae</taxon>
        <taxon>Asteroideae</taxon>
        <taxon>Heliantheae alliance</taxon>
        <taxon>Eupatorieae</taxon>
        <taxon>Mikania</taxon>
    </lineage>
</organism>
<keyword evidence="13" id="KW-0675">Receptor</keyword>
<evidence type="ECO:0000313" key="18">
    <source>
        <dbReference type="Proteomes" id="UP000326396"/>
    </source>
</evidence>
<dbReference type="SMART" id="SM00064">
    <property type="entry name" value="FYVE"/>
    <property type="match status" value="1"/>
</dbReference>
<evidence type="ECO:0000256" key="11">
    <source>
        <dbReference type="ARBA" id="ARBA00022989"/>
    </source>
</evidence>
<evidence type="ECO:0000256" key="5">
    <source>
        <dbReference type="ARBA" id="ARBA00022723"/>
    </source>
</evidence>
<accession>A0A5N6MB65</accession>
<evidence type="ECO:0000256" key="15">
    <source>
        <dbReference type="SAM" id="Phobius"/>
    </source>
</evidence>
<dbReference type="GO" id="GO:0005789">
    <property type="term" value="C:endoplasmic reticulum membrane"/>
    <property type="evidence" value="ECO:0007669"/>
    <property type="project" value="UniProtKB-SubCell"/>
</dbReference>
<dbReference type="InterPro" id="IPR000133">
    <property type="entry name" value="ER_ret_rcpt"/>
</dbReference>
<evidence type="ECO:0000256" key="7">
    <source>
        <dbReference type="ARBA" id="ARBA00022824"/>
    </source>
</evidence>
<dbReference type="PANTHER" id="PTHR15629:SF43">
    <property type="entry name" value="RING_FYVE_PHD-TYPE ZINC FINGER FAMILY PROTEIN"/>
    <property type="match status" value="1"/>
</dbReference>
<proteinExistence type="inferred from homology"/>
<evidence type="ECO:0000256" key="9">
    <source>
        <dbReference type="ARBA" id="ARBA00022892"/>
    </source>
</evidence>
<keyword evidence="3" id="KW-0813">Transport</keyword>
<keyword evidence="18" id="KW-1185">Reference proteome</keyword>
<feature type="transmembrane region" description="Helical" evidence="15">
    <location>
        <begin position="603"/>
        <end position="621"/>
    </location>
</feature>
<dbReference type="PANTHER" id="PTHR15629">
    <property type="entry name" value="SH3YL1 PROTEIN"/>
    <property type="match status" value="1"/>
</dbReference>
<dbReference type="SUPFAM" id="SSF57903">
    <property type="entry name" value="FYVE/PHD zinc finger"/>
    <property type="match status" value="1"/>
</dbReference>
<keyword evidence="4 15" id="KW-0812">Transmembrane</keyword>
<dbReference type="Proteomes" id="UP000326396">
    <property type="component" value="Linkage Group LG6"/>
</dbReference>
<keyword evidence="6 14" id="KW-0863">Zinc-finger</keyword>
<dbReference type="OrthoDB" id="443981at2759"/>
<feature type="domain" description="FYVE-type" evidence="16">
    <location>
        <begin position="241"/>
        <end position="303"/>
    </location>
</feature>
<evidence type="ECO:0000256" key="10">
    <source>
        <dbReference type="ARBA" id="ARBA00022927"/>
    </source>
</evidence>
<keyword evidence="8" id="KW-0862">Zinc</keyword>
<reference evidence="17 18" key="1">
    <citation type="submission" date="2019-05" db="EMBL/GenBank/DDBJ databases">
        <title>Mikania micrantha, genome provides insights into the molecular mechanism of rapid growth.</title>
        <authorList>
            <person name="Liu B."/>
        </authorList>
    </citation>
    <scope>NUCLEOTIDE SEQUENCE [LARGE SCALE GENOMIC DNA]</scope>
    <source>
        <strain evidence="17">NLD-2019</strain>
        <tissue evidence="17">Leaf</tissue>
    </source>
</reference>
<keyword evidence="12 15" id="KW-0472">Membrane</keyword>
<dbReference type="GO" id="GO:0035091">
    <property type="term" value="F:phosphatidylinositol binding"/>
    <property type="evidence" value="ECO:0007669"/>
    <property type="project" value="TreeGrafter"/>
</dbReference>
<comment type="similarity">
    <text evidence="2">Belongs to the ERD2 family.</text>
</comment>
<dbReference type="InterPro" id="IPR051702">
    <property type="entry name" value="SH3_domain_YSC84-like"/>
</dbReference>
<dbReference type="EMBL" id="SZYD01000016">
    <property type="protein sequence ID" value="KAD3337810.1"/>
    <property type="molecule type" value="Genomic_DNA"/>
</dbReference>
<evidence type="ECO:0000256" key="8">
    <source>
        <dbReference type="ARBA" id="ARBA00022833"/>
    </source>
</evidence>
<dbReference type="InterPro" id="IPR011011">
    <property type="entry name" value="Znf_FYVE_PHD"/>
</dbReference>
<dbReference type="GO" id="GO:0015031">
    <property type="term" value="P:protein transport"/>
    <property type="evidence" value="ECO:0007669"/>
    <property type="project" value="UniProtKB-KW"/>
</dbReference>
<feature type="transmembrane region" description="Helical" evidence="15">
    <location>
        <begin position="574"/>
        <end position="591"/>
    </location>
</feature>
<dbReference type="AlphaFoldDB" id="A0A5N6MB65"/>
<dbReference type="Gene3D" id="3.30.40.10">
    <property type="entry name" value="Zinc/RING finger domain, C3HC4 (zinc finger)"/>
    <property type="match status" value="1"/>
</dbReference>
<evidence type="ECO:0000256" key="3">
    <source>
        <dbReference type="ARBA" id="ARBA00022448"/>
    </source>
</evidence>
<dbReference type="Pfam" id="PF01363">
    <property type="entry name" value="FYVE"/>
    <property type="match status" value="1"/>
</dbReference>
<name>A0A5N6MB65_9ASTR</name>
<dbReference type="InterPro" id="IPR017455">
    <property type="entry name" value="Znf_FYVE-rel"/>
</dbReference>
<evidence type="ECO:0000256" key="6">
    <source>
        <dbReference type="ARBA" id="ARBA00022771"/>
    </source>
</evidence>
<keyword evidence="10" id="KW-0653">Protein transport</keyword>
<evidence type="ECO:0000256" key="1">
    <source>
        <dbReference type="ARBA" id="ARBA00004477"/>
    </source>
</evidence>
<evidence type="ECO:0000256" key="12">
    <source>
        <dbReference type="ARBA" id="ARBA00023136"/>
    </source>
</evidence>
<protein>
    <recommendedName>
        <fullName evidence="16">FYVE-type domain-containing protein</fullName>
    </recommendedName>
</protein>
<dbReference type="GO" id="GO:0006621">
    <property type="term" value="P:protein retention in ER lumen"/>
    <property type="evidence" value="ECO:0007669"/>
    <property type="project" value="InterPro"/>
</dbReference>
<keyword evidence="9" id="KW-0931">ER-Golgi transport</keyword>
<dbReference type="InterPro" id="IPR007461">
    <property type="entry name" value="Ysc84_actin-binding"/>
</dbReference>
<dbReference type="CDD" id="cd11526">
    <property type="entry name" value="SYLF_FYVE"/>
    <property type="match status" value="1"/>
</dbReference>
<gene>
    <name evidence="17" type="ORF">E3N88_33331</name>
</gene>
<dbReference type="PROSITE" id="PS50178">
    <property type="entry name" value="ZF_FYVE"/>
    <property type="match status" value="1"/>
</dbReference>
<dbReference type="GO" id="GO:0046923">
    <property type="term" value="F:ER retention sequence binding"/>
    <property type="evidence" value="ECO:0007669"/>
    <property type="project" value="InterPro"/>
</dbReference>
<evidence type="ECO:0000259" key="16">
    <source>
        <dbReference type="PROSITE" id="PS50178"/>
    </source>
</evidence>
<dbReference type="GO" id="GO:0008270">
    <property type="term" value="F:zinc ion binding"/>
    <property type="evidence" value="ECO:0007669"/>
    <property type="project" value="UniProtKB-KW"/>
</dbReference>
<dbReference type="FunFam" id="3.30.40.10:FF:000151">
    <property type="entry name" value="Zinc finger family protein"/>
    <property type="match status" value="1"/>
</dbReference>
<dbReference type="InterPro" id="IPR013083">
    <property type="entry name" value="Znf_RING/FYVE/PHD"/>
</dbReference>
<keyword evidence="5" id="KW-0479">Metal-binding</keyword>
<dbReference type="Pfam" id="PF04366">
    <property type="entry name" value="Ysc84"/>
    <property type="match status" value="1"/>
</dbReference>
<keyword evidence="7" id="KW-0256">Endoplasmic reticulum</keyword>